<evidence type="ECO:0000256" key="1">
    <source>
        <dbReference type="ARBA" id="ARBA00004508"/>
    </source>
</evidence>
<sequence>MTPFALVNLFIYLSAIILVAFIFILMKKLYTFIKVMYNDDKSRNIRISGLDRLVAICFYFLPFIETCNNFGILFITDFFIIRVLYEHTLMPILVPYNEFPILGFFIFLLSYLIFVKEVFGIRFKRFLRFNVAQSLLIYLINTVISTIFASLPAFIMDNVVGELLDDIMILSNYLIIGYSMYKAFSAQYSRIPLISEAARIQAQDHE</sequence>
<protein>
    <recommendedName>
        <fullName evidence="3">Tic20 family protein Ycf60</fullName>
    </recommendedName>
</protein>
<evidence type="ECO:0000256" key="5">
    <source>
        <dbReference type="ARBA" id="ARBA00022989"/>
    </source>
</evidence>
<evidence type="ECO:0000256" key="7">
    <source>
        <dbReference type="SAM" id="Phobius"/>
    </source>
</evidence>
<dbReference type="PANTHER" id="PTHR33510">
    <property type="entry name" value="PROTEIN TIC 20-II, CHLOROPLASTIC"/>
    <property type="match status" value="1"/>
</dbReference>
<evidence type="ECO:0000256" key="6">
    <source>
        <dbReference type="ARBA" id="ARBA00023136"/>
    </source>
</evidence>
<feature type="transmembrane region" description="Helical" evidence="7">
    <location>
        <begin position="6"/>
        <end position="26"/>
    </location>
</feature>
<comment type="subcellular location">
    <subcellularLocation>
        <location evidence="1">Plastid</location>
        <location evidence="1">Chloroplast membrane</location>
        <topology evidence="1">Multi-pass membrane protein</topology>
    </subcellularLocation>
</comment>
<keyword evidence="4 7" id="KW-0812">Transmembrane</keyword>
<gene>
    <name evidence="8" type="primary">ycf60</name>
    <name evidence="8" type="ORF">CspTHAL103_088</name>
</gene>
<keyword evidence="5 7" id="KW-1133">Transmembrane helix</keyword>
<name>A0A9Y1MXV8_9RHOD</name>
<evidence type="ECO:0000256" key="3">
    <source>
        <dbReference type="ARBA" id="ARBA00017412"/>
    </source>
</evidence>
<evidence type="ECO:0000313" key="8">
    <source>
        <dbReference type="EMBL" id="WDB00013.1"/>
    </source>
</evidence>
<feature type="transmembrane region" description="Helical" evidence="7">
    <location>
        <begin position="53"/>
        <end position="81"/>
    </location>
</feature>
<keyword evidence="6 7" id="KW-0472">Membrane</keyword>
<geneLocation type="plastid" evidence="8"/>
<dbReference type="AlphaFoldDB" id="A0A9Y1MXV8"/>
<dbReference type="InterPro" id="IPR005691">
    <property type="entry name" value="Tic20"/>
</dbReference>
<evidence type="ECO:0000256" key="2">
    <source>
        <dbReference type="ARBA" id="ARBA00009596"/>
    </source>
</evidence>
<reference evidence="8" key="1">
    <citation type="journal article" date="2023" name="J. Phycol.">
        <title>Revised classification of the Cyanidiophyceae based on plastid genome data with descriptions of the Cavernulicolales ord. nov. and Galdieriales ord. nov. (Rhodophyta).</title>
        <authorList>
            <person name="Park S.I."/>
            <person name="Cho C.H."/>
            <person name="Ciniglia C."/>
            <person name="Huang T.Y."/>
            <person name="Liu S.L."/>
            <person name="Bustamante D.E."/>
            <person name="Calderon M.S."/>
            <person name="Mansilla A."/>
            <person name="McDermott T."/>
            <person name="Andersen R.A."/>
            <person name="Yoon H.S."/>
        </authorList>
    </citation>
    <scope>NUCLEOTIDE SEQUENCE</scope>
</reference>
<comment type="similarity">
    <text evidence="2">Belongs to the Tic20 family.</text>
</comment>
<feature type="transmembrane region" description="Helical" evidence="7">
    <location>
        <begin position="101"/>
        <end position="123"/>
    </location>
</feature>
<organism evidence="8">
    <name type="scientific">Cyanidium sp. THAL103</name>
    <dbReference type="NCBI Taxonomy" id="3027999"/>
    <lineage>
        <taxon>Eukaryota</taxon>
        <taxon>Rhodophyta</taxon>
        <taxon>Bangiophyceae</taxon>
        <taxon>Cyanidiales</taxon>
        <taxon>Cyanidiaceae</taxon>
        <taxon>Cyanidium</taxon>
    </lineage>
</organism>
<dbReference type="EMBL" id="OP616817">
    <property type="protein sequence ID" value="WDB00013.1"/>
    <property type="molecule type" value="Genomic_DNA"/>
</dbReference>
<evidence type="ECO:0000256" key="4">
    <source>
        <dbReference type="ARBA" id="ARBA00022692"/>
    </source>
</evidence>
<feature type="transmembrane region" description="Helical" evidence="7">
    <location>
        <begin position="135"/>
        <end position="155"/>
    </location>
</feature>
<proteinExistence type="inferred from homology"/>
<dbReference type="GO" id="GO:0031969">
    <property type="term" value="C:chloroplast membrane"/>
    <property type="evidence" value="ECO:0007669"/>
    <property type="project" value="UniProtKB-SubCell"/>
</dbReference>
<dbReference type="PANTHER" id="PTHR33510:SF5">
    <property type="entry name" value="PROTEIN TIC 20-II, CHLOROPLASTIC"/>
    <property type="match status" value="1"/>
</dbReference>
<accession>A0A9Y1MXV8</accession>
<keyword evidence="8" id="KW-0934">Plastid</keyword>